<name>A0A2D0XJ81_9VIRU</name>
<accession>A0A2D0XJ81</accession>
<dbReference type="EMBL" id="MF004271">
    <property type="protein sequence ID" value="ASH97749.1"/>
    <property type="molecule type" value="Genomic_DNA"/>
</dbReference>
<organism evidence="1">
    <name type="scientific">Common midwife toad virus</name>
    <dbReference type="NCBI Taxonomy" id="540070"/>
    <lineage>
        <taxon>Viruses</taxon>
        <taxon>Varidnaviria</taxon>
        <taxon>Bamfordvirae</taxon>
        <taxon>Nucleocytoviricota</taxon>
        <taxon>Megaviricetes</taxon>
        <taxon>Pimascovirales</taxon>
        <taxon>Pimascovirales incertae sedis</taxon>
        <taxon>Iridoviridae</taxon>
        <taxon>Alphairidovirinae</taxon>
        <taxon>Ranavirus</taxon>
        <taxon>Ranavirus alytes1</taxon>
    </lineage>
</organism>
<proteinExistence type="predicted"/>
<dbReference type="Proteomes" id="UP000316552">
    <property type="component" value="Segment"/>
</dbReference>
<gene>
    <name evidence="1" type="primary">orf67L</name>
</gene>
<sequence>MTGTNEKERGFFCTRCFSYKKRYCNDTSIVHNRAYRGRCGRRAVPVFWVRVLRELGLPRRQLAYCSHRRSARRQGALL</sequence>
<evidence type="ECO:0000313" key="1">
    <source>
        <dbReference type="EMBL" id="ASH97749.1"/>
    </source>
</evidence>
<reference evidence="1" key="1">
    <citation type="submission" date="2017-04" db="EMBL/GenBank/DDBJ databases">
        <title>Comparative genomics and virulence of Dutch common midwife toad ranaviruses.</title>
        <authorList>
            <person name="Saucedo B."/>
            <person name="Hughes J."/>
            <person name="Suarez N."/>
            <person name="Haenen O."/>
            <person name="van Beurden S.J."/>
        </authorList>
    </citation>
    <scope>NUCLEOTIDE SEQUENCE [LARGE SCALE GENOMIC DNA]</scope>
    <source>
        <strain evidence="1">Pr/2011/Netherlands/UU3110504006</strain>
    </source>
</reference>
<protein>
    <submittedName>
        <fullName evidence="1">Uncharacterized protein</fullName>
    </submittedName>
</protein>